<organism evidence="2 3">
    <name type="scientific">Mucilaginibacter gracilis</name>
    <dbReference type="NCBI Taxonomy" id="423350"/>
    <lineage>
        <taxon>Bacteria</taxon>
        <taxon>Pseudomonadati</taxon>
        <taxon>Bacteroidota</taxon>
        <taxon>Sphingobacteriia</taxon>
        <taxon>Sphingobacteriales</taxon>
        <taxon>Sphingobacteriaceae</taxon>
        <taxon>Mucilaginibacter</taxon>
    </lineage>
</organism>
<dbReference type="Pfam" id="PF13568">
    <property type="entry name" value="OMP_b-brl_2"/>
    <property type="match status" value="1"/>
</dbReference>
<dbReference type="EMBL" id="RBKU01000001">
    <property type="protein sequence ID" value="RKR80917.1"/>
    <property type="molecule type" value="Genomic_DNA"/>
</dbReference>
<dbReference type="RefSeq" id="WP_121196735.1">
    <property type="nucleotide sequence ID" value="NZ_RBKU01000001.1"/>
</dbReference>
<dbReference type="OrthoDB" id="753334at2"/>
<reference evidence="2 3" key="1">
    <citation type="submission" date="2018-10" db="EMBL/GenBank/DDBJ databases">
        <title>Genomic Encyclopedia of Archaeal and Bacterial Type Strains, Phase II (KMG-II): from individual species to whole genera.</title>
        <authorList>
            <person name="Goeker M."/>
        </authorList>
    </citation>
    <scope>NUCLEOTIDE SEQUENCE [LARGE SCALE GENOMIC DNA]</scope>
    <source>
        <strain evidence="2 3">DSM 18602</strain>
    </source>
</reference>
<dbReference type="InterPro" id="IPR025665">
    <property type="entry name" value="Beta-barrel_OMP_2"/>
</dbReference>
<dbReference type="Proteomes" id="UP000268007">
    <property type="component" value="Unassembled WGS sequence"/>
</dbReference>
<dbReference type="AlphaFoldDB" id="A0A495IVZ0"/>
<feature type="domain" description="Outer membrane protein beta-barrel" evidence="1">
    <location>
        <begin position="22"/>
        <end position="175"/>
    </location>
</feature>
<sequence>MKRILLTLVTLVVISTGTKAQFVLGLKGGVNVSKINTDNFTQSSMAGYLFGAFARIGKGLYLEPEIYASSKGGQFNYDANGTTAGGNAKVRFTTLDVPVLIGQSFGASSFNIRAMVGPVYSYVLDRNTTFSDNLGAAYRDLGDYNHSTLGYQAGLGIDLGNIALDARYEGGLTSINQKYGERPNLWSFSIGFKIL</sequence>
<evidence type="ECO:0000313" key="3">
    <source>
        <dbReference type="Proteomes" id="UP000268007"/>
    </source>
</evidence>
<evidence type="ECO:0000313" key="2">
    <source>
        <dbReference type="EMBL" id="RKR80917.1"/>
    </source>
</evidence>
<proteinExistence type="predicted"/>
<protein>
    <submittedName>
        <fullName evidence="2">Outer membrane protein with beta-barrel domain</fullName>
    </submittedName>
</protein>
<accession>A0A495IVZ0</accession>
<gene>
    <name evidence="2" type="ORF">BDD43_1055</name>
</gene>
<keyword evidence="3" id="KW-1185">Reference proteome</keyword>
<evidence type="ECO:0000259" key="1">
    <source>
        <dbReference type="Pfam" id="PF13568"/>
    </source>
</evidence>
<name>A0A495IVZ0_9SPHI</name>
<comment type="caution">
    <text evidence="2">The sequence shown here is derived from an EMBL/GenBank/DDBJ whole genome shotgun (WGS) entry which is preliminary data.</text>
</comment>